<dbReference type="InterPro" id="IPR024361">
    <property type="entry name" value="BACON"/>
</dbReference>
<evidence type="ECO:0000256" key="4">
    <source>
        <dbReference type="ARBA" id="ARBA00022801"/>
    </source>
</evidence>
<evidence type="ECO:0000313" key="11">
    <source>
        <dbReference type="EMBL" id="ETR73146.1"/>
    </source>
</evidence>
<evidence type="ECO:0000256" key="6">
    <source>
        <dbReference type="ARBA" id="ARBA00022837"/>
    </source>
</evidence>
<evidence type="ECO:0000256" key="8">
    <source>
        <dbReference type="PROSITE-ProRule" id="PRU01240"/>
    </source>
</evidence>
<feature type="active site" description="Charge relay system" evidence="7 8">
    <location>
        <position position="378"/>
    </location>
</feature>
<dbReference type="Pfam" id="PF17963">
    <property type="entry name" value="Big_9"/>
    <property type="match status" value="2"/>
</dbReference>
<dbReference type="SUPFAM" id="SSF52743">
    <property type="entry name" value="Subtilisin-like"/>
    <property type="match status" value="1"/>
</dbReference>
<evidence type="ECO:0000313" key="12">
    <source>
        <dbReference type="Proteomes" id="UP000189670"/>
    </source>
</evidence>
<evidence type="ECO:0000259" key="9">
    <source>
        <dbReference type="PROSITE" id="PS50287"/>
    </source>
</evidence>
<evidence type="ECO:0000256" key="1">
    <source>
        <dbReference type="ARBA" id="ARBA00005325"/>
    </source>
</evidence>
<feature type="active site" description="Charge relay system" evidence="7 8">
    <location>
        <position position="161"/>
    </location>
</feature>
<dbReference type="InterPro" id="IPR013517">
    <property type="entry name" value="FG-GAP"/>
</dbReference>
<proteinExistence type="inferred from homology"/>
<organism evidence="11 12">
    <name type="scientific">Candidatus Magnetoglobus multicellularis str. Araruama</name>
    <dbReference type="NCBI Taxonomy" id="890399"/>
    <lineage>
        <taxon>Bacteria</taxon>
        <taxon>Pseudomonadati</taxon>
        <taxon>Thermodesulfobacteriota</taxon>
        <taxon>Desulfobacteria</taxon>
        <taxon>Desulfobacterales</taxon>
        <taxon>Desulfobacteraceae</taxon>
        <taxon>Candidatus Magnetoglobus</taxon>
    </lineage>
</organism>
<dbReference type="Gene3D" id="2.60.40.2810">
    <property type="match status" value="2"/>
</dbReference>
<dbReference type="InterPro" id="IPR022398">
    <property type="entry name" value="Peptidase_S8_His-AS"/>
</dbReference>
<keyword evidence="6" id="KW-0106">Calcium</keyword>
<evidence type="ECO:0000256" key="7">
    <source>
        <dbReference type="PIRSR" id="PIRSR615500-1"/>
    </source>
</evidence>
<keyword evidence="2 8" id="KW-0645">Protease</keyword>
<dbReference type="InterPro" id="IPR028994">
    <property type="entry name" value="Integrin_alpha_N"/>
</dbReference>
<dbReference type="PANTHER" id="PTHR42884:SF14">
    <property type="entry name" value="NEUROENDOCRINE CONVERTASE 1"/>
    <property type="match status" value="1"/>
</dbReference>
<dbReference type="PANTHER" id="PTHR42884">
    <property type="entry name" value="PROPROTEIN CONVERTASE SUBTILISIN/KEXIN-RELATED"/>
    <property type="match status" value="1"/>
</dbReference>
<dbReference type="EMBL" id="ATBP01000083">
    <property type="protein sequence ID" value="ETR73146.1"/>
    <property type="molecule type" value="Genomic_DNA"/>
</dbReference>
<dbReference type="NCBIfam" id="NF012211">
    <property type="entry name" value="tand_rpt_95"/>
    <property type="match status" value="2"/>
</dbReference>
<evidence type="ECO:0000256" key="2">
    <source>
        <dbReference type="ARBA" id="ARBA00022670"/>
    </source>
</evidence>
<dbReference type="Gene3D" id="2.130.10.130">
    <property type="entry name" value="Integrin alpha, N-terminal"/>
    <property type="match status" value="2"/>
</dbReference>
<comment type="caution">
    <text evidence="11">The sequence shown here is derived from an EMBL/GenBank/DDBJ whole genome shotgun (WGS) entry which is preliminary data.</text>
</comment>
<gene>
    <name evidence="11" type="ORF">OMM_01173</name>
</gene>
<feature type="domain" description="SRCR" evidence="9">
    <location>
        <begin position="1021"/>
        <end position="1074"/>
    </location>
</feature>
<dbReference type="InterPro" id="IPR002884">
    <property type="entry name" value="P_dom"/>
</dbReference>
<keyword evidence="4 8" id="KW-0378">Hydrolase</keyword>
<dbReference type="Gene3D" id="3.40.50.200">
    <property type="entry name" value="Peptidase S8/S53 domain"/>
    <property type="match status" value="1"/>
</dbReference>
<dbReference type="Pfam" id="PF01483">
    <property type="entry name" value="P_proprotein"/>
    <property type="match status" value="1"/>
</dbReference>
<dbReference type="InterPro" id="IPR036852">
    <property type="entry name" value="Peptidase_S8/S53_dom_sf"/>
</dbReference>
<dbReference type="CDD" id="cd14948">
    <property type="entry name" value="BACON"/>
    <property type="match status" value="3"/>
</dbReference>
<dbReference type="InterPro" id="IPR034182">
    <property type="entry name" value="Kexin/furin"/>
</dbReference>
<dbReference type="Gene3D" id="2.60.40.10">
    <property type="entry name" value="Immunoglobulins"/>
    <property type="match status" value="4"/>
</dbReference>
<dbReference type="PROSITE" id="PS51829">
    <property type="entry name" value="P_HOMO_B"/>
    <property type="match status" value="1"/>
</dbReference>
<sequence length="1905" mass="206208">MHKKHLWHVWPLFILLVSLIMLPGSIQASDSEAMIQDWAIRIKSNATINDVVQATGTNLLGPIAHIERTWLISFPVSRMDQAQAILVRNQSIEWFAAQIKKQRFPRELAFDLVYSDPIFPYQWHLENSGQSGGTPGIDIHVRNVWQNMNILGNGVVIGIVDNGIQHTHPDLSFNYVASDSWDFVDNDTDPSPNLGADSAHGTAIAGLAAGRDNLHCGLGVAYRAGIAGLRLTSGPISDAQEAMALSYQRQSIDVYAYTWGPEDNGRILNKPGPLTLKALELNTSQGRNSLGNIYVVAAGNGNGNGDNVNYDGLASSRFTIAVGSVDHNGKHSAYSEPGAALMVVAPGSGDGVFLSGTDLQGLHGDSCGDCQDQINGTSASAAQVAGIIALMIETNPNLSWRDVQHLLIHSTIKNDPDDPHWLKNAAGLPFNPKYGFGLVDAEAAVKKAQDWTPVNPSSFIPYKKQVEQAIPDNNPSGITSLIDVNATTDYKLEHVEVVLNATHEYRGQLEITLTSPSGTQSLLAETHTDTGENYASWTFTTVQNWEESIQGKWQLSVVDTQGGHTGKLISWELILHLNGEIGPLPPMARDDATFTAINTPVTLDILQNDFDPNGDTLTIINMTSPTSGTVEKNTDQTITYTPDDNFLGQDQFQYTVSDGRGGEDTATVSITTVIIHDPSFEKGSPNPFWIEQSAQSDSVILASPEMAHTGKYLVNFKGGRNRNEQASCYQNVVMPMANHASLTFWLKIAAADVYGRFSVVVDDEVVFTISQIRHNEYERWRPIVVNLDAFADGKKHNIKFQANIKSGSGDTIFLLDDISMSIGSKPPVATNDHVQTEMNQPVIIDVLCNDYDANLDKITVTKVSEPEHGTAYANFNQTITYTPDSMFVGEDTFTYTINDQNGGSDTALVHVIIYTDKKLMLTLPEKVIEGEGVITGKLFVPEALTNDLVVQLISSDTSEIQCPLTQVTLQAGEKELAVQFQVVDDTEPDGFQKVLISASAQGWIATSVKVEVADNDVGPLLMVTPASAQISSQSGTIEFSVQNKGQGSMTWTAVCNQTWIRVISGQTGNNAGTITIQYDTNPNPTERTANLIVMAPDAQNSQITIPISQNKGTIEPSVLKVSPTELQVGYAENTATLSVENTGAGNMVWQARATVDWLIIIDGDTGVNAGQIVVQYLTNTDDARQGTVQVTAPGANNSPVTILFKQEKGYVPKPVLHVSPDMITISEDGGTVSLTVTNKGDGQMYWHSATEASWLSIKSGKTGIDDGLITITCETNQGDARMAEIIIACAESTPPTKSVTIRQNECPPAVIAIEPKSVEVSGVNGIVKFYITNTGGGALNWTASVDQSWLEILSGASGINEGTIQIAYEKNIDDVRVGTLTVSSSDAQNQSVSAQIHQRTFGEIREKKLALGKPDDRLGIKVSMGQNLVIAGANMNDDRGINSGKAYIWRFNEDKWQKEASLLSSDGEKYDYFGSAVDISGNIAIVGAYGNDDNGSQSGSAYIFRYNNSSWVEEAKIVATDGYVHDSFGYAVAASASYIIVGANESDDLGSNSGAAYIFSYNADTGRWAEQVKLMAADGESYDNFACSVDIDGDYAIIGADSDDDHGSASGSAYIFKRQPNNNWEQQVKLIPNDGSKFDHFGCDVAISNHYAVVGAYADNAKGTKSGSAYVFENIQGSWQQVAKLIPADGSHYDFFGWSVAISGKNIIAGAYGDDNLGSRSGSAYIFQRVQEKWTEMKKICASDGDSNDYFAYAASIFDHYAIVGAYGDDDYGSKSGAVYVYDFRDALAFPDSSQPQSKQLNITQLPPVGNRIQDLKGCVTGLDTNNLTVNVFAKRNQWHGICVPAMFTTDGCWSCDITTAPYDHQVGEYYIFVMPQTISAPDISDAPLPEALFENAILIKHIHR</sequence>
<protein>
    <submittedName>
        <fullName evidence="11">Uncharacterized protein</fullName>
    </submittedName>
</protein>
<dbReference type="GO" id="GO:0012505">
    <property type="term" value="C:endomembrane system"/>
    <property type="evidence" value="ECO:0007669"/>
    <property type="project" value="UniProtKB-ARBA"/>
</dbReference>
<dbReference type="GO" id="GO:0004252">
    <property type="term" value="F:serine-type endopeptidase activity"/>
    <property type="evidence" value="ECO:0007669"/>
    <property type="project" value="UniProtKB-UniRule"/>
</dbReference>
<evidence type="ECO:0000259" key="10">
    <source>
        <dbReference type="PROSITE" id="PS51829"/>
    </source>
</evidence>
<dbReference type="Gene3D" id="2.60.120.200">
    <property type="match status" value="1"/>
</dbReference>
<dbReference type="InterPro" id="IPR011043">
    <property type="entry name" value="Gal_Oxase/kelch_b-propeller"/>
</dbReference>
<dbReference type="Proteomes" id="UP000189670">
    <property type="component" value="Unassembled WGS sequence"/>
</dbReference>
<dbReference type="PROSITE" id="PS51892">
    <property type="entry name" value="SUBTILASE"/>
    <property type="match status" value="1"/>
</dbReference>
<dbReference type="CDD" id="cd04059">
    <property type="entry name" value="Peptidases_S8_Protein_convertases_Kexins_Furin-like"/>
    <property type="match status" value="1"/>
</dbReference>
<dbReference type="SUPFAM" id="SSF49785">
    <property type="entry name" value="Galactose-binding domain-like"/>
    <property type="match status" value="1"/>
</dbReference>
<dbReference type="PROSITE" id="PS50287">
    <property type="entry name" value="SRCR_2"/>
    <property type="match status" value="1"/>
</dbReference>
<dbReference type="GO" id="GO:0016485">
    <property type="term" value="P:protein processing"/>
    <property type="evidence" value="ECO:0007669"/>
    <property type="project" value="TreeGrafter"/>
</dbReference>
<dbReference type="InterPro" id="IPR008979">
    <property type="entry name" value="Galactose-bd-like_sf"/>
</dbReference>
<comment type="similarity">
    <text evidence="1">Belongs to the peptidase S8 family. Furin subfamily.</text>
</comment>
<feature type="domain" description="P/Homo B" evidence="10">
    <location>
        <begin position="454"/>
        <end position="583"/>
    </location>
</feature>
<dbReference type="InterPro" id="IPR013783">
    <property type="entry name" value="Ig-like_fold"/>
</dbReference>
<reference evidence="12" key="1">
    <citation type="submission" date="2012-11" db="EMBL/GenBank/DDBJ databases">
        <authorList>
            <person name="Lucero-Rivera Y.E."/>
            <person name="Tovar-Ramirez D."/>
        </authorList>
    </citation>
    <scope>NUCLEOTIDE SEQUENCE [LARGE SCALE GENOMIC DNA]</scope>
    <source>
        <strain evidence="12">Araruama</strain>
    </source>
</reference>
<dbReference type="InterPro" id="IPR001190">
    <property type="entry name" value="SRCR"/>
</dbReference>
<keyword evidence="5 8" id="KW-0720">Serine protease</keyword>
<dbReference type="Pfam" id="PF19190">
    <property type="entry name" value="BACON_2"/>
    <property type="match status" value="4"/>
</dbReference>
<dbReference type="GO" id="GO:0005737">
    <property type="term" value="C:cytoplasm"/>
    <property type="evidence" value="ECO:0007669"/>
    <property type="project" value="UniProtKB-ARBA"/>
</dbReference>
<dbReference type="GO" id="GO:0016020">
    <property type="term" value="C:membrane"/>
    <property type="evidence" value="ECO:0007669"/>
    <property type="project" value="InterPro"/>
</dbReference>
<dbReference type="PRINTS" id="PR00723">
    <property type="entry name" value="SUBTILISIN"/>
</dbReference>
<dbReference type="Gene3D" id="2.60.120.260">
    <property type="entry name" value="Galactose-binding domain-like"/>
    <property type="match status" value="1"/>
</dbReference>
<evidence type="ECO:0000256" key="3">
    <source>
        <dbReference type="ARBA" id="ARBA00022729"/>
    </source>
</evidence>
<dbReference type="InterPro" id="IPR000209">
    <property type="entry name" value="Peptidase_S8/S53_dom"/>
</dbReference>
<keyword evidence="3" id="KW-0732">Signal</keyword>
<name>A0A1V1PEE0_9BACT</name>
<dbReference type="InterPro" id="IPR015500">
    <property type="entry name" value="Peptidase_S8_subtilisin-rel"/>
</dbReference>
<dbReference type="SUPFAM" id="SSF50965">
    <property type="entry name" value="Galactose oxidase, central domain"/>
    <property type="match status" value="2"/>
</dbReference>
<evidence type="ECO:0000256" key="5">
    <source>
        <dbReference type="ARBA" id="ARBA00022825"/>
    </source>
</evidence>
<accession>A0A1V1PEE0</accession>
<feature type="active site" description="Charge relay system" evidence="7 8">
    <location>
        <position position="200"/>
    </location>
</feature>
<dbReference type="Pfam" id="PF14312">
    <property type="entry name" value="FG-GAP_2"/>
    <property type="match status" value="7"/>
</dbReference>
<dbReference type="Pfam" id="PF00082">
    <property type="entry name" value="Peptidase_S8"/>
    <property type="match status" value="1"/>
</dbReference>
<dbReference type="PROSITE" id="PS00137">
    <property type="entry name" value="SUBTILASE_HIS"/>
    <property type="match status" value="1"/>
</dbReference>